<protein>
    <recommendedName>
        <fullName evidence="6">Mitochondrial inner membrane protein Mpv17</fullName>
    </recommendedName>
</protein>
<comment type="caution">
    <text evidence="8">The sequence shown here is derived from an EMBL/GenBank/DDBJ whole genome shotgun (WGS) entry which is preliminary data.</text>
</comment>
<evidence type="ECO:0000256" key="1">
    <source>
        <dbReference type="ARBA" id="ARBA00004141"/>
    </source>
</evidence>
<dbReference type="GO" id="GO:0005739">
    <property type="term" value="C:mitochondrion"/>
    <property type="evidence" value="ECO:0007669"/>
    <property type="project" value="TreeGrafter"/>
</dbReference>
<dbReference type="EMBL" id="JAIZAY010000022">
    <property type="protein sequence ID" value="KAJ8020465.1"/>
    <property type="molecule type" value="Genomic_DNA"/>
</dbReference>
<accession>A0A9Q1BBE0</accession>
<sequence length="189" mass="21302">MSRLWRAYLHLLNTHPIKVQGITTGALICVGDVLAQQFVEKKGLHGHDYARTIRQGIFGVVFVGPVMISWYRVLDRLYPGTGKLVPLYKVATDQVIFAPFIITCFMSFVAFGRGKTATEVKDQLSADFIPTLLTAYKIYPALQIFNFYIAPLNLRPVVVNVVSIFWNTYLSWISNNPTIQEVAVTKDTT</sequence>
<evidence type="ECO:0000256" key="5">
    <source>
        <dbReference type="ARBA" id="ARBA00023136"/>
    </source>
</evidence>
<dbReference type="GO" id="GO:0016020">
    <property type="term" value="C:membrane"/>
    <property type="evidence" value="ECO:0007669"/>
    <property type="project" value="UniProtKB-SubCell"/>
</dbReference>
<dbReference type="PANTHER" id="PTHR11266:SF17">
    <property type="entry name" value="PROTEIN MPV17"/>
    <property type="match status" value="1"/>
</dbReference>
<dbReference type="GO" id="GO:0015267">
    <property type="term" value="F:channel activity"/>
    <property type="evidence" value="ECO:0007669"/>
    <property type="project" value="TreeGrafter"/>
</dbReference>
<evidence type="ECO:0000256" key="4">
    <source>
        <dbReference type="ARBA" id="ARBA00022989"/>
    </source>
</evidence>
<comment type="similarity">
    <text evidence="2 7">Belongs to the peroxisomal membrane protein PXMP2/4 family.</text>
</comment>
<feature type="transmembrane region" description="Helical" evidence="7">
    <location>
        <begin position="94"/>
        <end position="111"/>
    </location>
</feature>
<evidence type="ECO:0000256" key="3">
    <source>
        <dbReference type="ARBA" id="ARBA00022692"/>
    </source>
</evidence>
<reference evidence="8" key="1">
    <citation type="submission" date="2021-10" db="EMBL/GenBank/DDBJ databases">
        <title>Tropical sea cucumber genome reveals ecological adaptation and Cuvierian tubules defense mechanism.</title>
        <authorList>
            <person name="Chen T."/>
        </authorList>
    </citation>
    <scope>NUCLEOTIDE SEQUENCE</scope>
    <source>
        <strain evidence="8">Nanhai2018</strain>
        <tissue evidence="8">Muscle</tissue>
    </source>
</reference>
<evidence type="ECO:0000256" key="2">
    <source>
        <dbReference type="ARBA" id="ARBA00006824"/>
    </source>
</evidence>
<keyword evidence="3 7" id="KW-0812">Transmembrane</keyword>
<feature type="transmembrane region" description="Helical" evidence="7">
    <location>
        <begin position="56"/>
        <end position="74"/>
    </location>
</feature>
<organism evidence="8 9">
    <name type="scientific">Holothuria leucospilota</name>
    <name type="common">Black long sea cucumber</name>
    <name type="synonym">Mertensiothuria leucospilota</name>
    <dbReference type="NCBI Taxonomy" id="206669"/>
    <lineage>
        <taxon>Eukaryota</taxon>
        <taxon>Metazoa</taxon>
        <taxon>Echinodermata</taxon>
        <taxon>Eleutherozoa</taxon>
        <taxon>Echinozoa</taxon>
        <taxon>Holothuroidea</taxon>
        <taxon>Aspidochirotacea</taxon>
        <taxon>Aspidochirotida</taxon>
        <taxon>Holothuriidae</taxon>
        <taxon>Holothuria</taxon>
    </lineage>
</organism>
<keyword evidence="5 7" id="KW-0472">Membrane</keyword>
<dbReference type="AlphaFoldDB" id="A0A9Q1BBE0"/>
<name>A0A9Q1BBE0_HOLLE</name>
<keyword evidence="9" id="KW-1185">Reference proteome</keyword>
<keyword evidence="4 7" id="KW-1133">Transmembrane helix</keyword>
<evidence type="ECO:0000256" key="7">
    <source>
        <dbReference type="RuleBase" id="RU363053"/>
    </source>
</evidence>
<dbReference type="InterPro" id="IPR007248">
    <property type="entry name" value="Mpv17_PMP22"/>
</dbReference>
<evidence type="ECO:0000313" key="9">
    <source>
        <dbReference type="Proteomes" id="UP001152320"/>
    </source>
</evidence>
<gene>
    <name evidence="8" type="ORF">HOLleu_40063</name>
</gene>
<proteinExistence type="inferred from homology"/>
<evidence type="ECO:0000256" key="6">
    <source>
        <dbReference type="ARBA" id="ARBA00049743"/>
    </source>
</evidence>
<dbReference type="GO" id="GO:1901858">
    <property type="term" value="P:regulation of mitochondrial DNA metabolic process"/>
    <property type="evidence" value="ECO:0007669"/>
    <property type="project" value="TreeGrafter"/>
</dbReference>
<dbReference type="OrthoDB" id="430207at2759"/>
<comment type="subcellular location">
    <subcellularLocation>
        <location evidence="1">Membrane</location>
        <topology evidence="1">Multi-pass membrane protein</topology>
    </subcellularLocation>
</comment>
<evidence type="ECO:0000313" key="8">
    <source>
        <dbReference type="EMBL" id="KAJ8020465.1"/>
    </source>
</evidence>
<dbReference type="Pfam" id="PF04117">
    <property type="entry name" value="Mpv17_PMP22"/>
    <property type="match status" value="1"/>
</dbReference>
<dbReference type="PANTHER" id="PTHR11266">
    <property type="entry name" value="PEROXISOMAL MEMBRANE PROTEIN 2, PXMP2 MPV17"/>
    <property type="match status" value="1"/>
</dbReference>
<dbReference type="Proteomes" id="UP001152320">
    <property type="component" value="Chromosome 22"/>
</dbReference>